<feature type="binding site" evidence="7">
    <location>
        <position position="471"/>
    </location>
    <ligand>
        <name>Fe cation</name>
        <dbReference type="ChEBI" id="CHEBI:24875"/>
    </ligand>
</feature>
<proteinExistence type="inferred from homology"/>
<dbReference type="PANTHER" id="PTHR42958">
    <property type="entry name" value="HYDROGENASE-2 LARGE CHAIN"/>
    <property type="match status" value="1"/>
</dbReference>
<evidence type="ECO:0000256" key="7">
    <source>
        <dbReference type="PIRSR" id="PIRSR601501-1"/>
    </source>
</evidence>
<keyword evidence="7" id="KW-0460">Magnesium</keyword>
<dbReference type="EMBL" id="QAOT01000005">
    <property type="protein sequence ID" value="PTR19164.1"/>
    <property type="molecule type" value="Genomic_DNA"/>
</dbReference>
<dbReference type="AlphaFoldDB" id="A0A2T5K9R1"/>
<feature type="binding site" evidence="7">
    <location>
        <position position="41"/>
    </location>
    <ligand>
        <name>Mg(2+)</name>
        <dbReference type="ChEBI" id="CHEBI:18420"/>
    </ligand>
</feature>
<comment type="cofactor">
    <cofactor evidence="1 7">
        <name>Ni(2+)</name>
        <dbReference type="ChEBI" id="CHEBI:49786"/>
    </cofactor>
</comment>
<keyword evidence="6" id="KW-0560">Oxidoreductase</keyword>
<dbReference type="SUPFAM" id="SSF56762">
    <property type="entry name" value="HydB/Nqo4-like"/>
    <property type="match status" value="1"/>
</dbReference>
<keyword evidence="4 7" id="KW-0533">Nickel</keyword>
<keyword evidence="7" id="KW-0408">Iron</keyword>
<dbReference type="InterPro" id="IPR050867">
    <property type="entry name" value="NiFe/NiFeSe_hydrgnase_LSU"/>
</dbReference>
<feature type="binding site" evidence="7">
    <location>
        <position position="419"/>
    </location>
    <ligand>
        <name>Mg(2+)</name>
        <dbReference type="ChEBI" id="CHEBI:18420"/>
    </ligand>
</feature>
<comment type="subcellular location">
    <subcellularLocation>
        <location evidence="2">Cell envelope</location>
    </subcellularLocation>
</comment>
<comment type="similarity">
    <text evidence="3">Belongs to the [NiFe]/[NiFeSe] hydrogenase large subunit family.</text>
</comment>
<feature type="binding site" evidence="7">
    <location>
        <position position="63"/>
    </location>
    <ligand>
        <name>Ni(2+)</name>
        <dbReference type="ChEBI" id="CHEBI:49786"/>
    </ligand>
</feature>
<dbReference type="GO" id="GO:0016151">
    <property type="term" value="F:nickel cation binding"/>
    <property type="evidence" value="ECO:0007669"/>
    <property type="project" value="InterPro"/>
</dbReference>
<evidence type="ECO:0000256" key="5">
    <source>
        <dbReference type="ARBA" id="ARBA00022723"/>
    </source>
</evidence>
<evidence type="ECO:0000256" key="2">
    <source>
        <dbReference type="ARBA" id="ARBA00004196"/>
    </source>
</evidence>
<organism evidence="8 9">
    <name type="scientific">Cereibacter azotoformans</name>
    <dbReference type="NCBI Taxonomy" id="43057"/>
    <lineage>
        <taxon>Bacteria</taxon>
        <taxon>Pseudomonadati</taxon>
        <taxon>Pseudomonadota</taxon>
        <taxon>Alphaproteobacteria</taxon>
        <taxon>Rhodobacterales</taxon>
        <taxon>Paracoccaceae</taxon>
        <taxon>Cereibacter</taxon>
    </lineage>
</organism>
<gene>
    <name evidence="8" type="ORF">C8J28_1055</name>
</gene>
<dbReference type="InterPro" id="IPR018194">
    <property type="entry name" value="Ni-dep_hyd_lsu_Ni_BS"/>
</dbReference>
<evidence type="ECO:0000256" key="6">
    <source>
        <dbReference type="ARBA" id="ARBA00023002"/>
    </source>
</evidence>
<evidence type="ECO:0000256" key="4">
    <source>
        <dbReference type="ARBA" id="ARBA00022596"/>
    </source>
</evidence>
<dbReference type="InterPro" id="IPR029014">
    <property type="entry name" value="NiFe-Hase_large"/>
</dbReference>
<dbReference type="GO" id="GO:0030313">
    <property type="term" value="C:cell envelope"/>
    <property type="evidence" value="ECO:0007669"/>
    <property type="project" value="UniProtKB-SubCell"/>
</dbReference>
<dbReference type="Proteomes" id="UP000244060">
    <property type="component" value="Unassembled WGS sequence"/>
</dbReference>
<keyword evidence="5 7" id="KW-0479">Metal-binding</keyword>
<sequence>MTKLVVGPFNRVEGDLEVHLDVAEGRVVSAQVNAPLYRGFERMLEGRDPRDALTITPRICGICSISQSMAAARALGAAMGIEPTPEGARVAALIHAVENVSDHLTHFNLFFMPDFTRPAYAGRPWHGRAVARFTAIEGSAQREAVAARAELMHILGLLAGKWPHTLAIQPGGVTRAPGPSERMRILASLRAFRRFLERVMIGGPLEEFVELPDKAALMRWQRGDAGLFLEIAADLGLESLGRGGGRYLSFGAYPLATGRIWPEGIREREARPLDLSLIREDLSHSWMLGPTAHPSAGQTLPDEEMRDPAYSWCKAPRFDGLPMETGALARQVVAGHPLALDLAREGGVLARVGARLLELARTQLVMEDLAGAIDVTARFMAAPAPVPEAGQGAGLVEAARGALGHWLSIRNGLISTYQIVAPTTWNFSPRDAAGVPGPLEAALVGAPVREGEETPVSVQHVVRSFDPCMVCTVH</sequence>
<dbReference type="GO" id="GO:0008901">
    <property type="term" value="F:ferredoxin hydrogenase activity"/>
    <property type="evidence" value="ECO:0007669"/>
    <property type="project" value="InterPro"/>
</dbReference>
<name>A0A2T5K9R1_9RHOB</name>
<comment type="caution">
    <text evidence="8">The sequence shown here is derived from an EMBL/GenBank/DDBJ whole genome shotgun (WGS) entry which is preliminary data.</text>
</comment>
<dbReference type="RefSeq" id="WP_108220589.1">
    <property type="nucleotide sequence ID" value="NZ_CP090022.1"/>
</dbReference>
<evidence type="ECO:0000313" key="8">
    <source>
        <dbReference type="EMBL" id="PTR19164.1"/>
    </source>
</evidence>
<dbReference type="Gene3D" id="1.10.645.10">
    <property type="entry name" value="Cytochrome-c3 Hydrogenase, chain B"/>
    <property type="match status" value="1"/>
</dbReference>
<feature type="binding site" evidence="7">
    <location>
        <position position="63"/>
    </location>
    <ligand>
        <name>Fe cation</name>
        <dbReference type="ChEBI" id="CHEBI:24875"/>
    </ligand>
</feature>
<dbReference type="OrthoDB" id="9761717at2"/>
<dbReference type="PROSITE" id="PS00507">
    <property type="entry name" value="NI_HGENASE_L_1"/>
    <property type="match status" value="1"/>
</dbReference>
<feature type="binding site" evidence="7">
    <location>
        <position position="468"/>
    </location>
    <ligand>
        <name>Ni(2+)</name>
        <dbReference type="ChEBI" id="CHEBI:49786"/>
    </ligand>
</feature>
<dbReference type="InterPro" id="IPR001501">
    <property type="entry name" value="Ni-dep_hyd_lsu"/>
</dbReference>
<evidence type="ECO:0000256" key="3">
    <source>
        <dbReference type="ARBA" id="ARBA00009292"/>
    </source>
</evidence>
<protein>
    <submittedName>
        <fullName evidence="8">Hydrogenase large subunit</fullName>
    </submittedName>
</protein>
<evidence type="ECO:0000256" key="1">
    <source>
        <dbReference type="ARBA" id="ARBA00001967"/>
    </source>
</evidence>
<feature type="binding site" evidence="7">
    <location>
        <position position="60"/>
    </location>
    <ligand>
        <name>Ni(2+)</name>
        <dbReference type="ChEBI" id="CHEBI:49786"/>
    </ligand>
</feature>
<evidence type="ECO:0000313" key="9">
    <source>
        <dbReference type="Proteomes" id="UP000244060"/>
    </source>
</evidence>
<comment type="cofactor">
    <cofactor evidence="7">
        <name>Fe cation</name>
        <dbReference type="ChEBI" id="CHEBI:24875"/>
    </cofactor>
</comment>
<reference evidence="8 9" key="1">
    <citation type="submission" date="2018-04" db="EMBL/GenBank/DDBJ databases">
        <title>Genomic Encyclopedia of Type Strains, Phase III (KMG-III): the genomes of soil and plant-associated and newly described type strains.</title>
        <authorList>
            <person name="Whitman W."/>
        </authorList>
    </citation>
    <scope>NUCLEOTIDE SEQUENCE [LARGE SCALE GENOMIC DNA]</scope>
    <source>
        <strain evidence="8 9">KA25</strain>
    </source>
</reference>
<feature type="binding site" evidence="7">
    <location>
        <position position="474"/>
    </location>
    <ligand>
        <name>Mg(2+)</name>
        <dbReference type="ChEBI" id="CHEBI:18420"/>
    </ligand>
</feature>
<dbReference type="Pfam" id="PF00374">
    <property type="entry name" value="NiFeSe_Hases"/>
    <property type="match status" value="2"/>
</dbReference>
<accession>A0A2T5K9R1</accession>
<keyword evidence="9" id="KW-1185">Reference proteome</keyword>
<dbReference type="PANTHER" id="PTHR42958:SF4">
    <property type="entry name" value="HYDROGENASE EXPRESSION_FORMATION PROTEIN HUPK"/>
    <property type="match status" value="1"/>
</dbReference>